<keyword evidence="2" id="KW-1185">Reference proteome</keyword>
<evidence type="ECO:0000313" key="1">
    <source>
        <dbReference type="EMBL" id="KLE33985.1"/>
    </source>
</evidence>
<proteinExistence type="predicted"/>
<dbReference type="PANTHER" id="PTHR36529:SF1">
    <property type="entry name" value="GLYCOSYLTRANSFERASE"/>
    <property type="match status" value="1"/>
</dbReference>
<dbReference type="AlphaFoldDB" id="A0A0G9MTD0"/>
<dbReference type="Gene3D" id="3.90.550.10">
    <property type="entry name" value="Spore Coat Polysaccharide Biosynthesis Protein SpsA, Chain A"/>
    <property type="match status" value="1"/>
</dbReference>
<dbReference type="PANTHER" id="PTHR36529">
    <property type="entry name" value="SLL1095 PROTEIN"/>
    <property type="match status" value="1"/>
</dbReference>
<comment type="caution">
    <text evidence="1">The sequence shown here is derived from an EMBL/GenBank/DDBJ whole genome shotgun (WGS) entry which is preliminary data.</text>
</comment>
<evidence type="ECO:0000313" key="2">
    <source>
        <dbReference type="Proteomes" id="UP000053464"/>
    </source>
</evidence>
<gene>
    <name evidence="1" type="ORF">AAW00_06640</name>
</gene>
<reference evidence="1 2" key="1">
    <citation type="submission" date="2015-04" db="EMBL/GenBank/DDBJ databases">
        <title>The draft genome sequence of Erythrobacter luteus KA37.</title>
        <authorList>
            <person name="Zhuang L."/>
            <person name="Liu Y."/>
            <person name="Shao Z."/>
        </authorList>
    </citation>
    <scope>NUCLEOTIDE SEQUENCE [LARGE SCALE GENOMIC DNA]</scope>
    <source>
        <strain evidence="1 2">KA37</strain>
    </source>
</reference>
<name>A0A0G9MTD0_9SPHN</name>
<dbReference type="PATRIC" id="fig|1581420.6.peg.1349"/>
<accession>A0A0G9MTD0</accession>
<dbReference type="Proteomes" id="UP000053464">
    <property type="component" value="Unassembled WGS sequence"/>
</dbReference>
<organism evidence="1 2">
    <name type="scientific">Aurantiacibacter luteus</name>
    <dbReference type="NCBI Taxonomy" id="1581420"/>
    <lineage>
        <taxon>Bacteria</taxon>
        <taxon>Pseudomonadati</taxon>
        <taxon>Pseudomonadota</taxon>
        <taxon>Alphaproteobacteria</taxon>
        <taxon>Sphingomonadales</taxon>
        <taxon>Erythrobacteraceae</taxon>
        <taxon>Aurantiacibacter</taxon>
    </lineage>
</organism>
<dbReference type="OrthoDB" id="9798250at2"/>
<dbReference type="STRING" id="1581420.AAW00_06640"/>
<protein>
    <recommendedName>
        <fullName evidence="3">Glycosyltransferase</fullName>
    </recommendedName>
</protein>
<dbReference type="Pfam" id="PF09837">
    <property type="entry name" value="DUF2064"/>
    <property type="match status" value="1"/>
</dbReference>
<sequence>MSPVPPTVALFAKYPRAGEAKTRLIPALGTEGAAMLHRRLVKRTLATVRASGLAVTVWTTGAPHADFREWLGEDVPLAAQGEGDLGARLARVPAPGILLGADIPDLRPHHLTAAAAALTEVPVVVGPAEDGGYYLLGFRQPMPELFADMPWGTDRVLAETVARLRGSGTAYRLLETLADCDRPEDLTRWPDLTR</sequence>
<dbReference type="InterPro" id="IPR018641">
    <property type="entry name" value="Trfase_1_rSAM/seldom-assoc"/>
</dbReference>
<evidence type="ECO:0008006" key="3">
    <source>
        <dbReference type="Google" id="ProtNLM"/>
    </source>
</evidence>
<dbReference type="RefSeq" id="WP_047003634.1">
    <property type="nucleotide sequence ID" value="NZ_LBHB01000002.1"/>
</dbReference>
<dbReference type="EMBL" id="LBHB01000002">
    <property type="protein sequence ID" value="KLE33985.1"/>
    <property type="molecule type" value="Genomic_DNA"/>
</dbReference>
<dbReference type="InterPro" id="IPR029044">
    <property type="entry name" value="Nucleotide-diphossugar_trans"/>
</dbReference>
<dbReference type="SUPFAM" id="SSF53448">
    <property type="entry name" value="Nucleotide-diphospho-sugar transferases"/>
    <property type="match status" value="1"/>
</dbReference>
<dbReference type="NCBIfam" id="TIGR04282">
    <property type="entry name" value="glyco_like_cofC"/>
    <property type="match status" value="1"/>
</dbReference>